<dbReference type="AlphaFoldDB" id="A0A378SJB2"/>
<dbReference type="EMBL" id="UGQM01000001">
    <property type="protein sequence ID" value="STZ41477.1"/>
    <property type="molecule type" value="Genomic_DNA"/>
</dbReference>
<evidence type="ECO:0000313" key="1">
    <source>
        <dbReference type="EMBL" id="STZ41477.1"/>
    </source>
</evidence>
<proteinExistence type="predicted"/>
<organism evidence="1 2">
    <name type="scientific">Mycolicibacterium gilvum</name>
    <dbReference type="NCBI Taxonomy" id="1804"/>
    <lineage>
        <taxon>Bacteria</taxon>
        <taxon>Bacillati</taxon>
        <taxon>Actinomycetota</taxon>
        <taxon>Actinomycetes</taxon>
        <taxon>Mycobacteriales</taxon>
        <taxon>Mycobacteriaceae</taxon>
        <taxon>Mycolicibacterium</taxon>
    </lineage>
</organism>
<dbReference type="Proteomes" id="UP000254291">
    <property type="component" value="Unassembled WGS sequence"/>
</dbReference>
<gene>
    <name evidence="1" type="ORF">NCTC10742_00681</name>
</gene>
<protein>
    <submittedName>
        <fullName evidence="1">Uncharacterized protein</fullName>
    </submittedName>
</protein>
<sequence>MADATGKSEDMVINRDEGSMVVAVFGAHGRYRGIAWCTRQPRH</sequence>
<name>A0A378SJB2_9MYCO</name>
<reference evidence="1 2" key="1">
    <citation type="submission" date="2018-06" db="EMBL/GenBank/DDBJ databases">
        <authorList>
            <consortium name="Pathogen Informatics"/>
            <person name="Doyle S."/>
        </authorList>
    </citation>
    <scope>NUCLEOTIDE SEQUENCE [LARGE SCALE GENOMIC DNA]</scope>
    <source>
        <strain evidence="1 2">NCTC10742</strain>
    </source>
</reference>
<accession>A0A378SJB2</accession>
<evidence type="ECO:0000313" key="2">
    <source>
        <dbReference type="Proteomes" id="UP000254291"/>
    </source>
</evidence>